<evidence type="ECO:0000256" key="15">
    <source>
        <dbReference type="RuleBase" id="RU004016"/>
    </source>
</evidence>
<evidence type="ECO:0000256" key="11">
    <source>
        <dbReference type="ARBA" id="ARBA00023316"/>
    </source>
</evidence>
<protein>
    <recommendedName>
        <fullName evidence="4">serine-type D-Ala-D-Ala carboxypeptidase</fullName>
        <ecNumber evidence="4">3.4.16.4</ecNumber>
    </recommendedName>
</protein>
<keyword evidence="11" id="KW-0961">Cell wall biogenesis/degradation</keyword>
<feature type="active site" description="Acyl-ester intermediate" evidence="13">
    <location>
        <position position="72"/>
    </location>
</feature>
<accession>A0A165X5Q3</accession>
<dbReference type="STRING" id="33936.AZI98_12675"/>
<dbReference type="GO" id="GO:0009002">
    <property type="term" value="F:serine-type D-Ala-D-Ala carboxypeptidase activity"/>
    <property type="evidence" value="ECO:0007669"/>
    <property type="project" value="UniProtKB-EC"/>
</dbReference>
<keyword evidence="7" id="KW-0732">Signal</keyword>
<comment type="catalytic activity">
    <reaction evidence="12">
        <text>Preferential cleavage: (Ac)2-L-Lys-D-Ala-|-D-Ala. Also transpeptidation of peptidyl-alanyl moieties that are N-acyl substituents of D-alanine.</text>
        <dbReference type="EC" id="3.4.16.4"/>
    </reaction>
</comment>
<evidence type="ECO:0000256" key="7">
    <source>
        <dbReference type="ARBA" id="ARBA00022729"/>
    </source>
</evidence>
<dbReference type="Gene3D" id="3.40.710.10">
    <property type="entry name" value="DD-peptidase/beta-lactamase superfamily"/>
    <property type="match status" value="1"/>
</dbReference>
<keyword evidence="5 17" id="KW-0121">Carboxypeptidase</keyword>
<comment type="similarity">
    <text evidence="3 15">Belongs to the peptidase S11 family.</text>
</comment>
<dbReference type="InterPro" id="IPR015956">
    <property type="entry name" value="Peniciliin-bd_prot_C_sf"/>
</dbReference>
<name>A0A165X5Q3_9BACI</name>
<feature type="binding site" evidence="14">
    <location>
        <position position="261"/>
    </location>
    <ligand>
        <name>substrate</name>
    </ligand>
</feature>
<evidence type="ECO:0000256" key="14">
    <source>
        <dbReference type="PIRSR" id="PIRSR618044-2"/>
    </source>
</evidence>
<evidence type="ECO:0000313" key="18">
    <source>
        <dbReference type="Proteomes" id="UP000076476"/>
    </source>
</evidence>
<dbReference type="EMBL" id="LWBR01000036">
    <property type="protein sequence ID" value="KZN95664.1"/>
    <property type="molecule type" value="Genomic_DNA"/>
</dbReference>
<dbReference type="PANTHER" id="PTHR21581">
    <property type="entry name" value="D-ALANYL-D-ALANINE CARBOXYPEPTIDASE"/>
    <property type="match status" value="1"/>
</dbReference>
<evidence type="ECO:0000256" key="9">
    <source>
        <dbReference type="ARBA" id="ARBA00022960"/>
    </source>
</evidence>
<evidence type="ECO:0000313" key="17">
    <source>
        <dbReference type="EMBL" id="KZN95664.1"/>
    </source>
</evidence>
<keyword evidence="9" id="KW-0133">Cell shape</keyword>
<dbReference type="InterPro" id="IPR012907">
    <property type="entry name" value="Peptidase_S11_C"/>
</dbReference>
<feature type="active site" evidence="13">
    <location>
        <position position="136"/>
    </location>
</feature>
<evidence type="ECO:0000256" key="1">
    <source>
        <dbReference type="ARBA" id="ARBA00003217"/>
    </source>
</evidence>
<evidence type="ECO:0000256" key="12">
    <source>
        <dbReference type="ARBA" id="ARBA00034000"/>
    </source>
</evidence>
<dbReference type="InterPro" id="IPR012338">
    <property type="entry name" value="Beta-lactam/transpept-like"/>
</dbReference>
<dbReference type="Proteomes" id="UP000076476">
    <property type="component" value="Unassembled WGS sequence"/>
</dbReference>
<keyword evidence="18" id="KW-1185">Reference proteome</keyword>
<dbReference type="EC" id="3.4.16.4" evidence="4"/>
<dbReference type="GO" id="GO:0071555">
    <property type="term" value="P:cell wall organization"/>
    <property type="evidence" value="ECO:0007669"/>
    <property type="project" value="UniProtKB-KW"/>
</dbReference>
<evidence type="ECO:0000256" key="3">
    <source>
        <dbReference type="ARBA" id="ARBA00007164"/>
    </source>
</evidence>
<keyword evidence="10" id="KW-0573">Peptidoglycan synthesis</keyword>
<dbReference type="InterPro" id="IPR001967">
    <property type="entry name" value="Peptidase_S11_N"/>
</dbReference>
<comment type="function">
    <text evidence="1">Removes C-terminal D-alanyl residues from sugar-peptide cell wall precursors.</text>
</comment>
<evidence type="ECO:0000256" key="5">
    <source>
        <dbReference type="ARBA" id="ARBA00022645"/>
    </source>
</evidence>
<sequence>MEVIMVHFTKKFISALVITFLLMTAFSPLSPKINAEENDPLGINASAAIAVEASTGKIVYGKNIDKTLGVASMTKMMTEYLLLEAIHEKKVSWDQTYRPSDYVYKISQNRSLSNVPLRKDGSYTIKELYEAMAIYSANGAAIAVAEVIGGSETNFVKMMNEKAKELGLKHTKFVNATGLNNRDLMGMHPEGTGEEEENVMSARDVASLAYHLLKEYPEILETAKITRKAFREGTDDEIKMENWNWMLPGLVYGTEGVDGLKTGYTDFAGSCFTGTAERNGMRIITVVMNAKGKGSNNYVHRFSETRKLMDYVFSNFSIEELFPAQYQIKNKSTVSVVKGKEKKVEIETKDSLKLPIKRGEKDQYEPKYVLDKKLLTANGELTAPIKKGAKVGYMSVEYKGNSQDYGFVTGESEAKVDVVTKTKVEKANWFVLSMRGIGSFFGDVWNGAANMVKSWF</sequence>
<keyword evidence="6" id="KW-0645">Protease</keyword>
<keyword evidence="8" id="KW-0378">Hydrolase</keyword>
<dbReference type="GO" id="GO:0006508">
    <property type="term" value="P:proteolysis"/>
    <property type="evidence" value="ECO:0007669"/>
    <property type="project" value="UniProtKB-KW"/>
</dbReference>
<dbReference type="GO" id="GO:0008360">
    <property type="term" value="P:regulation of cell shape"/>
    <property type="evidence" value="ECO:0007669"/>
    <property type="project" value="UniProtKB-KW"/>
</dbReference>
<feature type="active site" description="Proton acceptor" evidence="13">
    <location>
        <position position="75"/>
    </location>
</feature>
<comment type="caution">
    <text evidence="17">The sequence shown here is derived from an EMBL/GenBank/DDBJ whole genome shotgun (WGS) entry which is preliminary data.</text>
</comment>
<evidence type="ECO:0000256" key="2">
    <source>
        <dbReference type="ARBA" id="ARBA00004752"/>
    </source>
</evidence>
<evidence type="ECO:0000256" key="6">
    <source>
        <dbReference type="ARBA" id="ARBA00022670"/>
    </source>
</evidence>
<dbReference type="PRINTS" id="PR00725">
    <property type="entry name" value="DADACBPTASE1"/>
</dbReference>
<proteinExistence type="inferred from homology"/>
<evidence type="ECO:0000256" key="13">
    <source>
        <dbReference type="PIRSR" id="PIRSR618044-1"/>
    </source>
</evidence>
<dbReference type="UniPathway" id="UPA00219"/>
<dbReference type="Pfam" id="PF00768">
    <property type="entry name" value="Peptidase_S11"/>
    <property type="match status" value="1"/>
</dbReference>
<reference evidence="17 18" key="1">
    <citation type="submission" date="2016-04" db="EMBL/GenBank/DDBJ databases">
        <title>Draft genome sequence of Aeribacillus pallidus 8m3 from petroleum reservoir.</title>
        <authorList>
            <person name="Poltaraus A.B."/>
            <person name="Nazina T.N."/>
            <person name="Tourova T.P."/>
            <person name="Malakho S.M."/>
            <person name="Korshunova A.V."/>
            <person name="Sokolova D.S."/>
        </authorList>
    </citation>
    <scope>NUCLEOTIDE SEQUENCE [LARGE SCALE GENOMIC DNA]</scope>
    <source>
        <strain evidence="17 18">8m3</strain>
    </source>
</reference>
<evidence type="ECO:0000256" key="10">
    <source>
        <dbReference type="ARBA" id="ARBA00022984"/>
    </source>
</evidence>
<organism evidence="17 18">
    <name type="scientific">Aeribacillus pallidus</name>
    <dbReference type="NCBI Taxonomy" id="33936"/>
    <lineage>
        <taxon>Bacteria</taxon>
        <taxon>Bacillati</taxon>
        <taxon>Bacillota</taxon>
        <taxon>Bacilli</taxon>
        <taxon>Bacillales</taxon>
        <taxon>Bacillaceae</taxon>
        <taxon>Aeribacillus</taxon>
    </lineage>
</organism>
<dbReference type="PANTHER" id="PTHR21581:SF11">
    <property type="entry name" value="D-ALANYL-D-ALANINE CARBOXYPEPTIDASE DACA"/>
    <property type="match status" value="1"/>
</dbReference>
<comment type="pathway">
    <text evidence="2">Cell wall biogenesis; peptidoglycan biosynthesis.</text>
</comment>
<evidence type="ECO:0000259" key="16">
    <source>
        <dbReference type="SMART" id="SM00936"/>
    </source>
</evidence>
<feature type="domain" description="Peptidase S11 D-Ala-D-Ala carboxypeptidase A C-terminal" evidence="16">
    <location>
        <begin position="316"/>
        <end position="426"/>
    </location>
</feature>
<dbReference type="Pfam" id="PF07943">
    <property type="entry name" value="PBP5_C"/>
    <property type="match status" value="1"/>
</dbReference>
<dbReference type="SMART" id="SM00936">
    <property type="entry name" value="PBP5_C"/>
    <property type="match status" value="1"/>
</dbReference>
<dbReference type="Gene3D" id="2.60.410.10">
    <property type="entry name" value="D-Ala-D-Ala carboxypeptidase, C-terminal domain"/>
    <property type="match status" value="1"/>
</dbReference>
<dbReference type="GO" id="GO:0009252">
    <property type="term" value="P:peptidoglycan biosynthetic process"/>
    <property type="evidence" value="ECO:0007669"/>
    <property type="project" value="UniProtKB-UniPathway"/>
</dbReference>
<dbReference type="InterPro" id="IPR018044">
    <property type="entry name" value="Peptidase_S11"/>
</dbReference>
<evidence type="ECO:0000256" key="8">
    <source>
        <dbReference type="ARBA" id="ARBA00022801"/>
    </source>
</evidence>
<gene>
    <name evidence="17" type="ORF">AZI98_12675</name>
</gene>
<dbReference type="SUPFAM" id="SSF69189">
    <property type="entry name" value="Penicillin-binding protein associated domain"/>
    <property type="match status" value="1"/>
</dbReference>
<dbReference type="SUPFAM" id="SSF56601">
    <property type="entry name" value="beta-lactamase/transpeptidase-like"/>
    <property type="match status" value="1"/>
</dbReference>
<dbReference type="InterPro" id="IPR037167">
    <property type="entry name" value="Peptidase_S11_C_sf"/>
</dbReference>
<evidence type="ECO:0000256" key="4">
    <source>
        <dbReference type="ARBA" id="ARBA00012448"/>
    </source>
</evidence>
<dbReference type="AlphaFoldDB" id="A0A165X5Q3"/>